<evidence type="ECO:0000313" key="3">
    <source>
        <dbReference type="Proteomes" id="UP000215145"/>
    </source>
</evidence>
<dbReference type="InterPro" id="IPR000772">
    <property type="entry name" value="Ricin_B_lectin"/>
</dbReference>
<evidence type="ECO:0000313" key="2">
    <source>
        <dbReference type="EMBL" id="OXM14420.1"/>
    </source>
</evidence>
<gene>
    <name evidence="2" type="ORF">CGZ75_15865</name>
</gene>
<keyword evidence="3" id="KW-1185">Reference proteome</keyword>
<dbReference type="SUPFAM" id="SSF51126">
    <property type="entry name" value="Pectin lyase-like"/>
    <property type="match status" value="1"/>
</dbReference>
<proteinExistence type="predicted"/>
<feature type="domain" description="Ricin B lectin" evidence="1">
    <location>
        <begin position="606"/>
        <end position="691"/>
    </location>
</feature>
<dbReference type="AlphaFoldDB" id="A0A229NWZ1"/>
<evidence type="ECO:0000259" key="1">
    <source>
        <dbReference type="Pfam" id="PF14200"/>
    </source>
</evidence>
<dbReference type="Proteomes" id="UP000215145">
    <property type="component" value="Unassembled WGS sequence"/>
</dbReference>
<dbReference type="OrthoDB" id="2504360at2"/>
<dbReference type="InterPro" id="IPR011050">
    <property type="entry name" value="Pectin_lyase_fold/virulence"/>
</dbReference>
<reference evidence="2 3" key="1">
    <citation type="submission" date="2017-07" db="EMBL/GenBank/DDBJ databases">
        <title>Paenibacillus herberti R33 genome sequencing and assembly.</title>
        <authorList>
            <person name="Su W."/>
        </authorList>
    </citation>
    <scope>NUCLEOTIDE SEQUENCE [LARGE SCALE GENOMIC DNA]</scope>
    <source>
        <strain evidence="2 3">R33</strain>
    </source>
</reference>
<protein>
    <recommendedName>
        <fullName evidence="1">Ricin B lectin domain-containing protein</fullName>
    </recommendedName>
</protein>
<dbReference type="RefSeq" id="WP_089525244.1">
    <property type="nucleotide sequence ID" value="NZ_NMUQ01000002.1"/>
</dbReference>
<dbReference type="Gene3D" id="2.80.10.50">
    <property type="match status" value="1"/>
</dbReference>
<accession>A0A229NWZ1</accession>
<sequence length="708" mass="75646">MSIQSLINDAIASHQSELIIPPGIYLNTAQTNINGANGLTIIFDDVFIVMQNFSRVFEITNCVNLTIQGVTMNYDPLPFTQGVVISIDPVAGSMKVRIDQGYPVAAYTARVIIFDPVTRKQKEGVSTMFSAHATLDPILPNTLDITSIGSGINVGDWVTVSTTPAVPHSIAVNTSSFTTWRNATLHTSTGFGYIEGSGICGTVMDNFRIVPGPKPAGAIKPPLLSTILDGIQFNDIQMGPTLENCVIQSTGDDAFSIQTPGYLAVLSASGTSEYIASRSPNPLPLPPGDTLCQFYDLPSTIVSATLVPFGSFPLDPAIAAAIAAAQPGDPYDINKNAIYLIQFTDVPAFGVGDFVFNPRYSATGFIFRNNTVYSQWRGMLVKGINGLIENNMFTAATESIVIAPESNTNTQEGCSQNLQITGNYFLRSGYHYANFDGDQAASLCFVAPNVTGGEKAFNQMLIENNIFDSIQGLNIQISNCGDVQVNNNTFLNTHSTVNGINGLSTNIDQTTVVWIQNSDSVSFDNNIIEFMNTFGSIPAVLSTDNTNITGLPGGLTLLDKLNIPIDTTKTYAIINRNSNKALQTVLNGVSDGTNVEQETFNAAVTSQHWQFIVDGFNFNILHVASGKFLDISGSSITSGANAVIFTGNGSLSQVWAFSDQSGGFFKIKNANSGLNLNMQGSGTANGVLVVQLPDAGPLVQSFRLIELP</sequence>
<dbReference type="Pfam" id="PF14200">
    <property type="entry name" value="RicinB_lectin_2"/>
    <property type="match status" value="1"/>
</dbReference>
<dbReference type="PROSITE" id="PS50231">
    <property type="entry name" value="RICIN_B_LECTIN"/>
    <property type="match status" value="1"/>
</dbReference>
<organism evidence="2 3">
    <name type="scientific">Paenibacillus herberti</name>
    <dbReference type="NCBI Taxonomy" id="1619309"/>
    <lineage>
        <taxon>Bacteria</taxon>
        <taxon>Bacillati</taxon>
        <taxon>Bacillota</taxon>
        <taxon>Bacilli</taxon>
        <taxon>Bacillales</taxon>
        <taxon>Paenibacillaceae</taxon>
        <taxon>Paenibacillus</taxon>
    </lineage>
</organism>
<dbReference type="EMBL" id="NMUQ01000002">
    <property type="protein sequence ID" value="OXM14420.1"/>
    <property type="molecule type" value="Genomic_DNA"/>
</dbReference>
<name>A0A229NWZ1_9BACL</name>
<dbReference type="InterPro" id="IPR035992">
    <property type="entry name" value="Ricin_B-like_lectins"/>
</dbReference>
<dbReference type="SUPFAM" id="SSF50370">
    <property type="entry name" value="Ricin B-like lectins"/>
    <property type="match status" value="1"/>
</dbReference>
<comment type="caution">
    <text evidence="2">The sequence shown here is derived from an EMBL/GenBank/DDBJ whole genome shotgun (WGS) entry which is preliminary data.</text>
</comment>